<feature type="region of interest" description="Disordered" evidence="1">
    <location>
        <begin position="84"/>
        <end position="110"/>
    </location>
</feature>
<dbReference type="OMA" id="AYESQDD"/>
<dbReference type="HOGENOM" id="CLU_071143_0_0_1"/>
<accession>B4QVC7</accession>
<dbReference type="EMBL" id="CM000364">
    <property type="protein sequence ID" value="EDX14453.1"/>
    <property type="molecule type" value="Genomic_DNA"/>
</dbReference>
<evidence type="ECO:0000313" key="3">
    <source>
        <dbReference type="Proteomes" id="UP000000304"/>
    </source>
</evidence>
<protein>
    <submittedName>
        <fullName evidence="2">GD18184</fullName>
    </submittedName>
</protein>
<feature type="region of interest" description="Disordered" evidence="1">
    <location>
        <begin position="156"/>
        <end position="176"/>
    </location>
</feature>
<feature type="compositionally biased region" description="Basic and acidic residues" evidence="1">
    <location>
        <begin position="156"/>
        <end position="165"/>
    </location>
</feature>
<evidence type="ECO:0000313" key="2">
    <source>
        <dbReference type="EMBL" id="EDX14453.1"/>
    </source>
</evidence>
<dbReference type="AlphaFoldDB" id="B4QVC7"/>
<name>B4QVC7_DROSI</name>
<dbReference type="STRING" id="7240.B4QVC7"/>
<keyword evidence="3" id="KW-1185">Reference proteome</keyword>
<dbReference type="Proteomes" id="UP000000304">
    <property type="component" value="Chromosome 3R"/>
</dbReference>
<evidence type="ECO:0000256" key="1">
    <source>
        <dbReference type="SAM" id="MobiDB-lite"/>
    </source>
</evidence>
<feature type="compositionally biased region" description="Low complexity" evidence="1">
    <location>
        <begin position="93"/>
        <end position="107"/>
    </location>
</feature>
<proteinExistence type="predicted"/>
<reference evidence="2 3" key="1">
    <citation type="journal article" date="2007" name="Nature">
        <title>Evolution of genes and genomes on the Drosophila phylogeny.</title>
        <authorList>
            <consortium name="Drosophila 12 Genomes Consortium"/>
            <person name="Clark A.G."/>
            <person name="Eisen M.B."/>
            <person name="Smith D.R."/>
            <person name="Bergman C.M."/>
            <person name="Oliver B."/>
            <person name="Markow T.A."/>
            <person name="Kaufman T.C."/>
            <person name="Kellis M."/>
            <person name="Gelbart W."/>
            <person name="Iyer V.N."/>
            <person name="Pollard D.A."/>
            <person name="Sackton T.B."/>
            <person name="Larracuente A.M."/>
            <person name="Singh N.D."/>
            <person name="Abad J.P."/>
            <person name="Abt D.N."/>
            <person name="Adryan B."/>
            <person name="Aguade M."/>
            <person name="Akashi H."/>
            <person name="Anderson W.W."/>
            <person name="Aquadro C.F."/>
            <person name="Ardell D.H."/>
            <person name="Arguello R."/>
            <person name="Artieri C.G."/>
            <person name="Barbash D.A."/>
            <person name="Barker D."/>
            <person name="Barsanti P."/>
            <person name="Batterham P."/>
            <person name="Batzoglou S."/>
            <person name="Begun D."/>
            <person name="Bhutkar A."/>
            <person name="Blanco E."/>
            <person name="Bosak S.A."/>
            <person name="Bradley R.K."/>
            <person name="Brand A.D."/>
            <person name="Brent M.R."/>
            <person name="Brooks A.N."/>
            <person name="Brown R.H."/>
            <person name="Butlin R.K."/>
            <person name="Caggese C."/>
            <person name="Calvi B.R."/>
            <person name="Bernardo de Carvalho A."/>
            <person name="Caspi A."/>
            <person name="Castrezana S."/>
            <person name="Celniker S.E."/>
            <person name="Chang J.L."/>
            <person name="Chapple C."/>
            <person name="Chatterji S."/>
            <person name="Chinwalla A."/>
            <person name="Civetta A."/>
            <person name="Clifton S.W."/>
            <person name="Comeron J.M."/>
            <person name="Costello J.C."/>
            <person name="Coyne J.A."/>
            <person name="Daub J."/>
            <person name="David R.G."/>
            <person name="Delcher A.L."/>
            <person name="Delehaunty K."/>
            <person name="Do C.B."/>
            <person name="Ebling H."/>
            <person name="Edwards K."/>
            <person name="Eickbush T."/>
            <person name="Evans J.D."/>
            <person name="Filipski A."/>
            <person name="Findeiss S."/>
            <person name="Freyhult E."/>
            <person name="Fulton L."/>
            <person name="Fulton R."/>
            <person name="Garcia A.C."/>
            <person name="Gardiner A."/>
            <person name="Garfield D.A."/>
            <person name="Garvin B.E."/>
            <person name="Gibson G."/>
            <person name="Gilbert D."/>
            <person name="Gnerre S."/>
            <person name="Godfrey J."/>
            <person name="Good R."/>
            <person name="Gotea V."/>
            <person name="Gravely B."/>
            <person name="Greenberg A.J."/>
            <person name="Griffiths-Jones S."/>
            <person name="Gross S."/>
            <person name="Guigo R."/>
            <person name="Gustafson E.A."/>
            <person name="Haerty W."/>
            <person name="Hahn M.W."/>
            <person name="Halligan D.L."/>
            <person name="Halpern A.L."/>
            <person name="Halter G.M."/>
            <person name="Han M.V."/>
            <person name="Heger A."/>
            <person name="Hillier L."/>
            <person name="Hinrichs A.S."/>
            <person name="Holmes I."/>
            <person name="Hoskins R.A."/>
            <person name="Hubisz M.J."/>
            <person name="Hultmark D."/>
            <person name="Huntley M.A."/>
            <person name="Jaffe D.B."/>
            <person name="Jagadeeshan S."/>
            <person name="Jeck W.R."/>
            <person name="Johnson J."/>
            <person name="Jones C.D."/>
            <person name="Jordan W.C."/>
            <person name="Karpen G.H."/>
            <person name="Kataoka E."/>
            <person name="Keightley P.D."/>
            <person name="Kheradpour P."/>
            <person name="Kirkness E.F."/>
            <person name="Koerich L.B."/>
            <person name="Kristiansen K."/>
            <person name="Kudrna D."/>
            <person name="Kulathinal R.J."/>
            <person name="Kumar S."/>
            <person name="Kwok R."/>
            <person name="Lander E."/>
            <person name="Langley C.H."/>
            <person name="Lapoint R."/>
            <person name="Lazzaro B.P."/>
            <person name="Lee S.J."/>
            <person name="Levesque L."/>
            <person name="Li R."/>
            <person name="Lin C.F."/>
            <person name="Lin M.F."/>
            <person name="Lindblad-Toh K."/>
            <person name="Llopart A."/>
            <person name="Long M."/>
            <person name="Low L."/>
            <person name="Lozovsky E."/>
            <person name="Lu J."/>
            <person name="Luo M."/>
            <person name="Machado C.A."/>
            <person name="Makalowski W."/>
            <person name="Marzo M."/>
            <person name="Matsuda M."/>
            <person name="Matzkin L."/>
            <person name="McAllister B."/>
            <person name="McBride C.S."/>
            <person name="McKernan B."/>
            <person name="McKernan K."/>
            <person name="Mendez-Lago M."/>
            <person name="Minx P."/>
            <person name="Mollenhauer M.U."/>
            <person name="Montooth K."/>
            <person name="Mount S.M."/>
            <person name="Mu X."/>
            <person name="Myers E."/>
            <person name="Negre B."/>
            <person name="Newfeld S."/>
            <person name="Nielsen R."/>
            <person name="Noor M.A."/>
            <person name="O'Grady P."/>
            <person name="Pachter L."/>
            <person name="Papaceit M."/>
            <person name="Parisi M.J."/>
            <person name="Parisi M."/>
            <person name="Parts L."/>
            <person name="Pedersen J.S."/>
            <person name="Pesole G."/>
            <person name="Phillippy A.M."/>
            <person name="Ponting C.P."/>
            <person name="Pop M."/>
            <person name="Porcelli D."/>
            <person name="Powell J.R."/>
            <person name="Prohaska S."/>
            <person name="Pruitt K."/>
            <person name="Puig M."/>
            <person name="Quesneville H."/>
            <person name="Ram K.R."/>
            <person name="Rand D."/>
            <person name="Rasmussen M.D."/>
            <person name="Reed L.K."/>
            <person name="Reenan R."/>
            <person name="Reily A."/>
            <person name="Remington K.A."/>
            <person name="Rieger T.T."/>
            <person name="Ritchie M.G."/>
            <person name="Robin C."/>
            <person name="Rogers Y.H."/>
            <person name="Rohde C."/>
            <person name="Rozas J."/>
            <person name="Rubenfield M.J."/>
            <person name="Ruiz A."/>
            <person name="Russo S."/>
            <person name="Salzberg S.L."/>
            <person name="Sanchez-Gracia A."/>
            <person name="Saranga D.J."/>
            <person name="Sato H."/>
            <person name="Schaeffer S.W."/>
            <person name="Schatz M.C."/>
            <person name="Schlenke T."/>
            <person name="Schwartz R."/>
            <person name="Segarra C."/>
            <person name="Singh R.S."/>
            <person name="Sirot L."/>
            <person name="Sirota M."/>
            <person name="Sisneros N.B."/>
            <person name="Smith C.D."/>
            <person name="Smith T.F."/>
            <person name="Spieth J."/>
            <person name="Stage D.E."/>
            <person name="Stark A."/>
            <person name="Stephan W."/>
            <person name="Strausberg R.L."/>
            <person name="Strempel S."/>
            <person name="Sturgill D."/>
            <person name="Sutton G."/>
            <person name="Sutton G.G."/>
            <person name="Tao W."/>
            <person name="Teichmann S."/>
            <person name="Tobari Y.N."/>
            <person name="Tomimura Y."/>
            <person name="Tsolas J.M."/>
            <person name="Valente V.L."/>
            <person name="Venter E."/>
            <person name="Venter J.C."/>
            <person name="Vicario S."/>
            <person name="Vieira F.G."/>
            <person name="Vilella A.J."/>
            <person name="Villasante A."/>
            <person name="Walenz B."/>
            <person name="Wang J."/>
            <person name="Wasserman M."/>
            <person name="Watts T."/>
            <person name="Wilson D."/>
            <person name="Wilson R.K."/>
            <person name="Wing R.A."/>
            <person name="Wolfner M.F."/>
            <person name="Wong A."/>
            <person name="Wong G.K."/>
            <person name="Wu C.I."/>
            <person name="Wu G."/>
            <person name="Yamamoto D."/>
            <person name="Yang H.P."/>
            <person name="Yang S.P."/>
            <person name="Yorke J.A."/>
            <person name="Yoshida K."/>
            <person name="Zdobnov E."/>
            <person name="Zhang P."/>
            <person name="Zhang Y."/>
            <person name="Zimin A.V."/>
            <person name="Baldwin J."/>
            <person name="Abdouelleil A."/>
            <person name="Abdulkadir J."/>
            <person name="Abebe A."/>
            <person name="Abera B."/>
            <person name="Abreu J."/>
            <person name="Acer S.C."/>
            <person name="Aftuck L."/>
            <person name="Alexander A."/>
            <person name="An P."/>
            <person name="Anderson E."/>
            <person name="Anderson S."/>
            <person name="Arachi H."/>
            <person name="Azer M."/>
            <person name="Bachantsang P."/>
            <person name="Barry A."/>
            <person name="Bayul T."/>
            <person name="Berlin A."/>
            <person name="Bessette D."/>
            <person name="Bloom T."/>
            <person name="Blye J."/>
            <person name="Boguslavskiy L."/>
            <person name="Bonnet C."/>
            <person name="Boukhgalter B."/>
            <person name="Bourzgui I."/>
            <person name="Brown A."/>
            <person name="Cahill P."/>
            <person name="Channer S."/>
            <person name="Cheshatsang Y."/>
            <person name="Chuda L."/>
            <person name="Citroen M."/>
            <person name="Collymore A."/>
            <person name="Cooke P."/>
            <person name="Costello M."/>
            <person name="D'Aco K."/>
            <person name="Daza R."/>
            <person name="De Haan G."/>
            <person name="DeGray S."/>
            <person name="DeMaso C."/>
            <person name="Dhargay N."/>
            <person name="Dooley K."/>
            <person name="Dooley E."/>
            <person name="Doricent M."/>
            <person name="Dorje P."/>
            <person name="Dorjee K."/>
            <person name="Dupes A."/>
            <person name="Elong R."/>
            <person name="Falk J."/>
            <person name="Farina A."/>
            <person name="Faro S."/>
            <person name="Ferguson D."/>
            <person name="Fisher S."/>
            <person name="Foley C.D."/>
            <person name="Franke A."/>
            <person name="Friedrich D."/>
            <person name="Gadbois L."/>
            <person name="Gearin G."/>
            <person name="Gearin C.R."/>
            <person name="Giannoukos G."/>
            <person name="Goode T."/>
            <person name="Graham J."/>
            <person name="Grandbois E."/>
            <person name="Grewal S."/>
            <person name="Gyaltsen K."/>
            <person name="Hafez N."/>
            <person name="Hagos B."/>
            <person name="Hall J."/>
            <person name="Henson C."/>
            <person name="Hollinger A."/>
            <person name="Honan T."/>
            <person name="Huard M.D."/>
            <person name="Hughes L."/>
            <person name="Hurhula B."/>
            <person name="Husby M.E."/>
            <person name="Kamat A."/>
            <person name="Kanga B."/>
            <person name="Kashin S."/>
            <person name="Khazanovich D."/>
            <person name="Kisner P."/>
            <person name="Lance K."/>
            <person name="Lara M."/>
            <person name="Lee W."/>
            <person name="Lennon N."/>
            <person name="Letendre F."/>
            <person name="LeVine R."/>
            <person name="Lipovsky A."/>
            <person name="Liu X."/>
            <person name="Liu J."/>
            <person name="Liu S."/>
            <person name="Lokyitsang T."/>
            <person name="Lokyitsang Y."/>
            <person name="Lubonja R."/>
            <person name="Lui A."/>
            <person name="MacDonald P."/>
            <person name="Magnisalis V."/>
            <person name="Maru K."/>
            <person name="Matthews C."/>
            <person name="McCusker W."/>
            <person name="McDonough S."/>
            <person name="Mehta T."/>
            <person name="Meldrim J."/>
            <person name="Meneus L."/>
            <person name="Mihai O."/>
            <person name="Mihalev A."/>
            <person name="Mihova T."/>
            <person name="Mittelman R."/>
            <person name="Mlenga V."/>
            <person name="Montmayeur A."/>
            <person name="Mulrain L."/>
            <person name="Navidi A."/>
            <person name="Naylor J."/>
            <person name="Negash T."/>
            <person name="Nguyen T."/>
            <person name="Nguyen N."/>
            <person name="Nicol R."/>
            <person name="Norbu C."/>
            <person name="Norbu N."/>
            <person name="Novod N."/>
            <person name="O'Neill B."/>
            <person name="Osman S."/>
            <person name="Markiewicz E."/>
            <person name="Oyono O.L."/>
            <person name="Patti C."/>
            <person name="Phunkhang P."/>
            <person name="Pierre F."/>
            <person name="Priest M."/>
            <person name="Raghuraman S."/>
            <person name="Rege F."/>
            <person name="Reyes R."/>
            <person name="Rise C."/>
            <person name="Rogov P."/>
            <person name="Ross K."/>
            <person name="Ryan E."/>
            <person name="Settipalli S."/>
            <person name="Shea T."/>
            <person name="Sherpa N."/>
            <person name="Shi L."/>
            <person name="Shih D."/>
            <person name="Sparrow T."/>
            <person name="Spaulding J."/>
            <person name="Stalker J."/>
            <person name="Stange-Thomann N."/>
            <person name="Stavropoulos S."/>
            <person name="Stone C."/>
            <person name="Strader C."/>
            <person name="Tesfaye S."/>
            <person name="Thomson T."/>
            <person name="Thoulutsang Y."/>
            <person name="Thoulutsang D."/>
            <person name="Topham K."/>
            <person name="Topping I."/>
            <person name="Tsamla T."/>
            <person name="Vassiliev H."/>
            <person name="Vo A."/>
            <person name="Wangchuk T."/>
            <person name="Wangdi T."/>
            <person name="Weiand M."/>
            <person name="Wilkinson J."/>
            <person name="Wilson A."/>
            <person name="Yadav S."/>
            <person name="Young G."/>
            <person name="Yu Q."/>
            <person name="Zembek L."/>
            <person name="Zhong D."/>
            <person name="Zimmer A."/>
            <person name="Zwirko Z."/>
            <person name="Jaffe D.B."/>
            <person name="Alvarez P."/>
            <person name="Brockman W."/>
            <person name="Butler J."/>
            <person name="Chin C."/>
            <person name="Gnerre S."/>
            <person name="Grabherr M."/>
            <person name="Kleber M."/>
            <person name="Mauceli E."/>
            <person name="MacCallum I."/>
        </authorList>
    </citation>
    <scope>NUCLEOTIDE SEQUENCE [LARGE SCALE GENOMIC DNA]</scope>
    <source>
        <strain evidence="3">white501</strain>
    </source>
</reference>
<gene>
    <name evidence="2" type="primary">Dsim\GD18184</name>
    <name evidence="2" type="ORF">Dsim_GD18184</name>
</gene>
<dbReference type="OrthoDB" id="4772757at2759"/>
<dbReference type="Bgee" id="FBgn0189719">
    <property type="expression patterns" value="Expressed in embryo and 3 other cell types or tissues"/>
</dbReference>
<feature type="region of interest" description="Disordered" evidence="1">
    <location>
        <begin position="33"/>
        <end position="71"/>
    </location>
</feature>
<sequence>MPNHRCSCSISPISPSTTPVVASAAAVTTTQPSPAGVFAHSNNNNNTSSGDVNNNNNDMSPVSNSNSYSSVDTNQTLLNSLANQQRNHRQQQNHHQQQQHQQQQANRSQKYSQFMIITPAVSIDRDFEYESHLDFEDFANAAHNNGNLFRLGLRRSDSSSDDSGHSSDSSSFRSNYNPYLHHSRQHLLSKGGNGGGGGASRHFYAFTSSWRWCSLLCAAMRCFGAGGAGHGNAPYSSSLQHHRLRRCSSYNAENAYEHFAAPFKARKTRDHMNNITYEL</sequence>
<dbReference type="PhylomeDB" id="B4QVC7"/>
<organism evidence="2 3">
    <name type="scientific">Drosophila simulans</name>
    <name type="common">Fruit fly</name>
    <dbReference type="NCBI Taxonomy" id="7240"/>
    <lineage>
        <taxon>Eukaryota</taxon>
        <taxon>Metazoa</taxon>
        <taxon>Ecdysozoa</taxon>
        <taxon>Arthropoda</taxon>
        <taxon>Hexapoda</taxon>
        <taxon>Insecta</taxon>
        <taxon>Pterygota</taxon>
        <taxon>Neoptera</taxon>
        <taxon>Endopterygota</taxon>
        <taxon>Diptera</taxon>
        <taxon>Brachycera</taxon>
        <taxon>Muscomorpha</taxon>
        <taxon>Ephydroidea</taxon>
        <taxon>Drosophilidae</taxon>
        <taxon>Drosophila</taxon>
        <taxon>Sophophora</taxon>
    </lineage>
</organism>